<dbReference type="GO" id="GO:0009279">
    <property type="term" value="C:cell outer membrane"/>
    <property type="evidence" value="ECO:0007669"/>
    <property type="project" value="UniProtKB-SubCell"/>
</dbReference>
<dbReference type="Gene3D" id="3.30.1330.60">
    <property type="entry name" value="OmpA-like domain"/>
    <property type="match status" value="1"/>
</dbReference>
<dbReference type="InterPro" id="IPR036737">
    <property type="entry name" value="OmpA-like_sf"/>
</dbReference>
<proteinExistence type="predicted"/>
<reference evidence="6 7" key="1">
    <citation type="submission" date="2016-12" db="EMBL/GenBank/DDBJ databases">
        <authorList>
            <person name="Song W.-J."/>
            <person name="Kurnit D.M."/>
        </authorList>
    </citation>
    <scope>NUCLEOTIDE SEQUENCE [LARGE SCALE GENOMIC DNA]</scope>
    <source>
        <strain evidence="6 7">DSM 18488</strain>
    </source>
</reference>
<dbReference type="AlphaFoldDB" id="A0A1M7XZU2"/>
<keyword evidence="2 4" id="KW-0472">Membrane</keyword>
<dbReference type="PROSITE" id="PS01068">
    <property type="entry name" value="OMPA_1"/>
    <property type="match status" value="1"/>
</dbReference>
<dbReference type="Pfam" id="PF00691">
    <property type="entry name" value="OmpA"/>
    <property type="match status" value="1"/>
</dbReference>
<sequence>MNAHVSHVSKVLIVTLALGLSSCAVQNKQQQGTAVGAGVGAAAGALLGQAIGRNTQATLLGAAIGAGIGGLAGNQIGKYMDQQEQDLRNAIGYSEAASIRREQDVLTATFKSEAFFDTNSAALKPGAYNEIDRVAGVLNKYPQTTIQVAGHTDSRGSEQYNMDLSQRRADSVKNALVQRGIDPMRIQSYGYGESQPISSSDAMNRRVEVIIVPNQA</sequence>
<dbReference type="STRING" id="1121416.SAMN02745220_00873"/>
<dbReference type="CDD" id="cd07185">
    <property type="entry name" value="OmpA_C-like"/>
    <property type="match status" value="1"/>
</dbReference>
<evidence type="ECO:0000256" key="4">
    <source>
        <dbReference type="PROSITE-ProRule" id="PRU00473"/>
    </source>
</evidence>
<keyword evidence="3" id="KW-0998">Cell outer membrane</keyword>
<dbReference type="OrthoDB" id="9805566at2"/>
<accession>A0A1M7XZU2</accession>
<dbReference type="Proteomes" id="UP000184603">
    <property type="component" value="Unassembled WGS sequence"/>
</dbReference>
<dbReference type="InterPro" id="IPR006690">
    <property type="entry name" value="OMPA-like_CS"/>
</dbReference>
<dbReference type="RefSeq" id="WP_073612222.1">
    <property type="nucleotide sequence ID" value="NZ_FRFE01000003.1"/>
</dbReference>
<protein>
    <submittedName>
        <fullName evidence="6">Outer membrane protein OmpA</fullName>
    </submittedName>
</protein>
<dbReference type="PANTHER" id="PTHR30329">
    <property type="entry name" value="STATOR ELEMENT OF FLAGELLAR MOTOR COMPLEX"/>
    <property type="match status" value="1"/>
</dbReference>
<dbReference type="PRINTS" id="PR01021">
    <property type="entry name" value="OMPADOMAIN"/>
</dbReference>
<dbReference type="InterPro" id="IPR050330">
    <property type="entry name" value="Bact_OuterMem_StrucFunc"/>
</dbReference>
<dbReference type="InterPro" id="IPR039567">
    <property type="entry name" value="Gly-zipper"/>
</dbReference>
<name>A0A1M7XZU2_9BACT</name>
<dbReference type="EMBL" id="FRFE01000003">
    <property type="protein sequence ID" value="SHO44776.1"/>
    <property type="molecule type" value="Genomic_DNA"/>
</dbReference>
<feature type="domain" description="OmpA-like" evidence="5">
    <location>
        <begin position="103"/>
        <end position="215"/>
    </location>
</feature>
<evidence type="ECO:0000256" key="1">
    <source>
        <dbReference type="ARBA" id="ARBA00004442"/>
    </source>
</evidence>
<evidence type="ECO:0000259" key="5">
    <source>
        <dbReference type="PROSITE" id="PS51123"/>
    </source>
</evidence>
<organism evidence="6 7">
    <name type="scientific">Desulfopila aestuarii DSM 18488</name>
    <dbReference type="NCBI Taxonomy" id="1121416"/>
    <lineage>
        <taxon>Bacteria</taxon>
        <taxon>Pseudomonadati</taxon>
        <taxon>Thermodesulfobacteriota</taxon>
        <taxon>Desulfobulbia</taxon>
        <taxon>Desulfobulbales</taxon>
        <taxon>Desulfocapsaceae</taxon>
        <taxon>Desulfopila</taxon>
    </lineage>
</organism>
<dbReference type="SUPFAM" id="SSF103088">
    <property type="entry name" value="OmpA-like"/>
    <property type="match status" value="1"/>
</dbReference>
<dbReference type="InterPro" id="IPR006664">
    <property type="entry name" value="OMP_bac"/>
</dbReference>
<evidence type="ECO:0000256" key="2">
    <source>
        <dbReference type="ARBA" id="ARBA00023136"/>
    </source>
</evidence>
<dbReference type="PROSITE" id="PS51123">
    <property type="entry name" value="OMPA_2"/>
    <property type="match status" value="1"/>
</dbReference>
<dbReference type="Pfam" id="PF13488">
    <property type="entry name" value="Gly-zipper_Omp"/>
    <property type="match status" value="1"/>
</dbReference>
<comment type="subcellular location">
    <subcellularLocation>
        <location evidence="1">Cell outer membrane</location>
    </subcellularLocation>
</comment>
<evidence type="ECO:0000256" key="3">
    <source>
        <dbReference type="ARBA" id="ARBA00023237"/>
    </source>
</evidence>
<gene>
    <name evidence="6" type="ORF">SAMN02745220_00873</name>
</gene>
<dbReference type="PANTHER" id="PTHR30329:SF21">
    <property type="entry name" value="LIPOPROTEIN YIAD-RELATED"/>
    <property type="match status" value="1"/>
</dbReference>
<evidence type="ECO:0000313" key="7">
    <source>
        <dbReference type="Proteomes" id="UP000184603"/>
    </source>
</evidence>
<evidence type="ECO:0000313" key="6">
    <source>
        <dbReference type="EMBL" id="SHO44776.1"/>
    </source>
</evidence>
<keyword evidence="7" id="KW-1185">Reference proteome</keyword>
<dbReference type="InterPro" id="IPR006665">
    <property type="entry name" value="OmpA-like"/>
</dbReference>